<reference evidence="1 2" key="1">
    <citation type="submission" date="2019-01" db="EMBL/GenBank/DDBJ databases">
        <authorList>
            <person name="Sayadi A."/>
        </authorList>
    </citation>
    <scope>NUCLEOTIDE SEQUENCE [LARGE SCALE GENOMIC DNA]</scope>
</reference>
<proteinExistence type="predicted"/>
<accession>A0A653DUV8</accession>
<evidence type="ECO:0000313" key="1">
    <source>
        <dbReference type="EMBL" id="VEN63999.1"/>
    </source>
</evidence>
<dbReference type="Proteomes" id="UP000410492">
    <property type="component" value="Unassembled WGS sequence"/>
</dbReference>
<name>A0A653DUV8_CALMS</name>
<sequence length="194" mass="21739">MSIKTTLRSFLLTCGMERKITSGPPKCPHPCFTPFHFHRNTPPLLTQPHSLSLSGVSSPSSYSPPHSTLYTLLTDYPAEWRISTCKIAFLGNGHVADPRYQFRRFHRSRNVMLGRHELLSSVRRPPLLNPHPQHPPVRGQVFLPGDDQQRRSGDYGNHLAVFGGPGEHQQVHCQRGALVHATPSCLRAASDARR</sequence>
<keyword evidence="2" id="KW-1185">Reference proteome</keyword>
<dbReference type="AlphaFoldDB" id="A0A653DUV8"/>
<organism evidence="1 2">
    <name type="scientific">Callosobruchus maculatus</name>
    <name type="common">Southern cowpea weevil</name>
    <name type="synonym">Pulse bruchid</name>
    <dbReference type="NCBI Taxonomy" id="64391"/>
    <lineage>
        <taxon>Eukaryota</taxon>
        <taxon>Metazoa</taxon>
        <taxon>Ecdysozoa</taxon>
        <taxon>Arthropoda</taxon>
        <taxon>Hexapoda</taxon>
        <taxon>Insecta</taxon>
        <taxon>Pterygota</taxon>
        <taxon>Neoptera</taxon>
        <taxon>Endopterygota</taxon>
        <taxon>Coleoptera</taxon>
        <taxon>Polyphaga</taxon>
        <taxon>Cucujiformia</taxon>
        <taxon>Chrysomeloidea</taxon>
        <taxon>Chrysomelidae</taxon>
        <taxon>Bruchinae</taxon>
        <taxon>Bruchini</taxon>
        <taxon>Callosobruchus</taxon>
    </lineage>
</organism>
<gene>
    <name evidence="1" type="ORF">CALMAC_LOCUS20655</name>
</gene>
<evidence type="ECO:0000313" key="2">
    <source>
        <dbReference type="Proteomes" id="UP000410492"/>
    </source>
</evidence>
<dbReference type="EMBL" id="CAACVG010015017">
    <property type="protein sequence ID" value="VEN63999.1"/>
    <property type="molecule type" value="Genomic_DNA"/>
</dbReference>
<feature type="non-terminal residue" evidence="1">
    <location>
        <position position="194"/>
    </location>
</feature>
<protein>
    <submittedName>
        <fullName evidence="1">Uncharacterized protein</fullName>
    </submittedName>
</protein>